<feature type="compositionally biased region" description="Low complexity" evidence="1">
    <location>
        <begin position="23"/>
        <end position="39"/>
    </location>
</feature>
<dbReference type="Pfam" id="PF01321">
    <property type="entry name" value="Creatinase_N"/>
    <property type="match status" value="1"/>
</dbReference>
<organism evidence="4 5">
    <name type="scientific">Roseitalea porphyridii</name>
    <dbReference type="NCBI Taxonomy" id="1852022"/>
    <lineage>
        <taxon>Bacteria</taxon>
        <taxon>Pseudomonadati</taxon>
        <taxon>Pseudomonadota</taxon>
        <taxon>Alphaproteobacteria</taxon>
        <taxon>Hyphomicrobiales</taxon>
        <taxon>Ahrensiaceae</taxon>
        <taxon>Roseitalea</taxon>
    </lineage>
</organism>
<evidence type="ECO:0000313" key="5">
    <source>
        <dbReference type="Proteomes" id="UP000293719"/>
    </source>
</evidence>
<feature type="compositionally biased region" description="Basic residues" evidence="1">
    <location>
        <begin position="1"/>
        <end position="19"/>
    </location>
</feature>
<keyword evidence="4" id="KW-0031">Aminopeptidase</keyword>
<protein>
    <submittedName>
        <fullName evidence="4">Aminopeptidase P family protein</fullName>
    </submittedName>
</protein>
<dbReference type="PANTHER" id="PTHR46112:SF3">
    <property type="entry name" value="AMINOPEPTIDASE YPDF"/>
    <property type="match status" value="1"/>
</dbReference>
<dbReference type="InterPro" id="IPR000994">
    <property type="entry name" value="Pept_M24"/>
</dbReference>
<dbReference type="SUPFAM" id="SSF53092">
    <property type="entry name" value="Creatinase/prolidase N-terminal domain"/>
    <property type="match status" value="1"/>
</dbReference>
<dbReference type="InterPro" id="IPR000587">
    <property type="entry name" value="Creatinase_N"/>
</dbReference>
<accession>A0A4P6V2R8</accession>
<evidence type="ECO:0000259" key="2">
    <source>
        <dbReference type="Pfam" id="PF00557"/>
    </source>
</evidence>
<dbReference type="InterPro" id="IPR036005">
    <property type="entry name" value="Creatinase/aminopeptidase-like"/>
</dbReference>
<feature type="domain" description="Creatinase N-terminal" evidence="3">
    <location>
        <begin position="76"/>
        <end position="212"/>
    </location>
</feature>
<dbReference type="KEGG" id="rpod:E0E05_09130"/>
<dbReference type="GO" id="GO:0004177">
    <property type="term" value="F:aminopeptidase activity"/>
    <property type="evidence" value="ECO:0007669"/>
    <property type="project" value="UniProtKB-KW"/>
</dbReference>
<feature type="compositionally biased region" description="Basic residues" evidence="1">
    <location>
        <begin position="41"/>
        <end position="53"/>
    </location>
</feature>
<gene>
    <name evidence="4" type="ORF">E0E05_09130</name>
</gene>
<evidence type="ECO:0000259" key="3">
    <source>
        <dbReference type="Pfam" id="PF01321"/>
    </source>
</evidence>
<dbReference type="PANTHER" id="PTHR46112">
    <property type="entry name" value="AMINOPEPTIDASE"/>
    <property type="match status" value="1"/>
</dbReference>
<name>A0A4P6V2R8_9HYPH</name>
<dbReference type="Gene3D" id="3.90.230.10">
    <property type="entry name" value="Creatinase/methionine aminopeptidase superfamily"/>
    <property type="match status" value="1"/>
</dbReference>
<dbReference type="SUPFAM" id="SSF55920">
    <property type="entry name" value="Creatinase/aminopeptidase"/>
    <property type="match status" value="1"/>
</dbReference>
<proteinExistence type="predicted"/>
<keyword evidence="5" id="KW-1185">Reference proteome</keyword>
<sequence>MARRVRAARPARSRGRHTGHLPGPAARRALQQGAAADLAARPRRRPRHRHRHRTESPPAMTVTREDIFPASEFEQRRQRVRGAMRARKLDAIVLHDPSNIYYLCGHHTLNIWDYQCLVLPLDGTPFMLLWQFEQGRFNASATACEAVYFGNGADPVAATAETLAARGLGRTRIGLEAGGNFLNAARHAALVDALPAARFADASGLVEDARAVKSPAEIDVMRQAQNVTDATMRAALAAIRPGANDREITGAMADALIAGGTQGFSIFPMVAVGARSGVPHHAQIGATVALGDTVFLECSPALHWYHAPLMRTAVLGAPRDPFVEEVAAVGTEAIEAMMQAMKPGVRACEVAEAGARIVDRIRDDILFHDFYGYSVGIGFPPTWIAGGSMQITRDNTRPLEAGMTFHFPMTLRRLGVFGVGQSRTVVVTETGCEALSALPLGLDRL</sequence>
<dbReference type="Gene3D" id="3.40.350.10">
    <property type="entry name" value="Creatinase/prolidase N-terminal domain"/>
    <property type="match status" value="1"/>
</dbReference>
<keyword evidence="4" id="KW-0645">Protease</keyword>
<feature type="region of interest" description="Disordered" evidence="1">
    <location>
        <begin position="1"/>
        <end position="57"/>
    </location>
</feature>
<dbReference type="InterPro" id="IPR029149">
    <property type="entry name" value="Creatin/AminoP/Spt16_N"/>
</dbReference>
<dbReference type="AlphaFoldDB" id="A0A4P6V2R8"/>
<reference evidence="4 5" key="1">
    <citation type="journal article" date="2017" name="Int. J. Syst. Evol. Microbiol.">
        <title>Roseitalea porphyridii gen. nov., sp. nov., isolated from a red alga, and reclassification of Hoeflea suaedae Chung et al. 2013 as Pseudohoeflea suaedae gen. nov., comb. nov.</title>
        <authorList>
            <person name="Hyeon J.W."/>
            <person name="Jeong S.E."/>
            <person name="Baek K."/>
            <person name="Jeon C.O."/>
        </authorList>
    </citation>
    <scope>NUCLEOTIDE SEQUENCE [LARGE SCALE GENOMIC DNA]</scope>
    <source>
        <strain evidence="4 5">MA7-20</strain>
    </source>
</reference>
<evidence type="ECO:0000256" key="1">
    <source>
        <dbReference type="SAM" id="MobiDB-lite"/>
    </source>
</evidence>
<dbReference type="Pfam" id="PF00557">
    <property type="entry name" value="Peptidase_M24"/>
    <property type="match status" value="1"/>
</dbReference>
<feature type="domain" description="Peptidase M24" evidence="2">
    <location>
        <begin position="220"/>
        <end position="429"/>
    </location>
</feature>
<dbReference type="InterPro" id="IPR050659">
    <property type="entry name" value="Peptidase_M24B"/>
</dbReference>
<keyword evidence="4" id="KW-0378">Hydrolase</keyword>
<dbReference type="CDD" id="cd01066">
    <property type="entry name" value="APP_MetAP"/>
    <property type="match status" value="1"/>
</dbReference>
<dbReference type="EMBL" id="CP036532">
    <property type="protein sequence ID" value="QBK30740.1"/>
    <property type="molecule type" value="Genomic_DNA"/>
</dbReference>
<evidence type="ECO:0000313" key="4">
    <source>
        <dbReference type="EMBL" id="QBK30740.1"/>
    </source>
</evidence>
<dbReference type="Proteomes" id="UP000293719">
    <property type="component" value="Chromosome"/>
</dbReference>